<reference evidence="2" key="1">
    <citation type="journal article" date="2014" name="Stand. Genomic Sci.">
        <title>Complete genome sequence of Burkholderia phymatum STM815(T), a broad host range and efficient nitrogen-fixing symbiont of Mimosa species.</title>
        <authorList>
            <person name="Moulin L."/>
            <person name="Klonowska A."/>
            <person name="Caroline B."/>
            <person name="Booth K."/>
            <person name="Vriezen J.A."/>
            <person name="Melkonian R."/>
            <person name="James E.K."/>
            <person name="Young J.P."/>
            <person name="Bena G."/>
            <person name="Hauser L."/>
            <person name="Land M."/>
            <person name="Kyrpides N."/>
            <person name="Bruce D."/>
            <person name="Chain P."/>
            <person name="Copeland A."/>
            <person name="Pitluck S."/>
            <person name="Woyke T."/>
            <person name="Lizotte-Waniewski M."/>
            <person name="Bristow J."/>
            <person name="Riley M."/>
        </authorList>
    </citation>
    <scope>NUCLEOTIDE SEQUENCE [LARGE SCALE GENOMIC DNA]</scope>
    <source>
        <strain evidence="2">DSM 17167 / CIP 108236 / LMG 21445 / STM815</strain>
        <plasmid evidence="2">Plasmid pBPHY01</plasmid>
    </source>
</reference>
<evidence type="ECO:0000313" key="2">
    <source>
        <dbReference type="Proteomes" id="UP000001192"/>
    </source>
</evidence>
<organism evidence="1 2">
    <name type="scientific">Paraburkholderia phymatum (strain DSM 17167 / CIP 108236 / LMG 21445 / STM815)</name>
    <name type="common">Burkholderia phymatum</name>
    <dbReference type="NCBI Taxonomy" id="391038"/>
    <lineage>
        <taxon>Bacteria</taxon>
        <taxon>Pseudomonadati</taxon>
        <taxon>Pseudomonadota</taxon>
        <taxon>Betaproteobacteria</taxon>
        <taxon>Burkholderiales</taxon>
        <taxon>Burkholderiaceae</taxon>
        <taxon>Paraburkholderia</taxon>
    </lineage>
</organism>
<dbReference type="EMBL" id="CP001045">
    <property type="protein sequence ID" value="ACC75898.1"/>
    <property type="molecule type" value="Genomic_DNA"/>
</dbReference>
<accession>B2JTJ5</accession>
<sequence>MGRVIDGGRPMPKTVRTAEQIRDELQNRMAKIAADVPGALRVRIPLPERHPPDASGRNWNMVPLNDLGVDCAHHVQKVIEDMRTEFVLPD</sequence>
<name>B2JTJ5_PARP8</name>
<evidence type="ECO:0000313" key="1">
    <source>
        <dbReference type="EMBL" id="ACC75898.1"/>
    </source>
</evidence>
<dbReference type="AlphaFoldDB" id="B2JTJ5"/>
<keyword evidence="1" id="KW-0614">Plasmid</keyword>
<protein>
    <submittedName>
        <fullName evidence="1">Uncharacterized protein</fullName>
    </submittedName>
</protein>
<keyword evidence="2" id="KW-1185">Reference proteome</keyword>
<dbReference type="KEGG" id="bph:Bphy_6887"/>
<geneLocation type="plasmid" evidence="1 2">
    <name>pBPHY01</name>
</geneLocation>
<dbReference type="HOGENOM" id="CLU_2582980_0_0_4"/>
<dbReference type="Proteomes" id="UP000001192">
    <property type="component" value="Plasmid pBPHY01"/>
</dbReference>
<gene>
    <name evidence="1" type="ordered locus">Bphy_6887</name>
</gene>
<proteinExistence type="predicted"/>